<reference evidence="2" key="1">
    <citation type="submission" date="2023-02" db="EMBL/GenBank/DDBJ databases">
        <title>Actinomadura rubrobrunea NBRC 14622.</title>
        <authorList>
            <person name="Ichikawa N."/>
            <person name="Sato H."/>
            <person name="Tonouchi N."/>
        </authorList>
    </citation>
    <scope>NUCLEOTIDE SEQUENCE</scope>
    <source>
        <strain evidence="2">NBRC 14622</strain>
    </source>
</reference>
<gene>
    <name evidence="2" type="ORF">Arub01_01140</name>
</gene>
<dbReference type="AlphaFoldDB" id="A0A9W6PNZ5"/>
<feature type="region of interest" description="Disordered" evidence="1">
    <location>
        <begin position="1"/>
        <end position="56"/>
    </location>
</feature>
<feature type="compositionally biased region" description="Basic residues" evidence="1">
    <location>
        <begin position="37"/>
        <end position="50"/>
    </location>
</feature>
<keyword evidence="3" id="KW-1185">Reference proteome</keyword>
<accession>A0A9W6PNZ5</accession>
<proteinExistence type="predicted"/>
<dbReference type="Proteomes" id="UP001165124">
    <property type="component" value="Unassembled WGS sequence"/>
</dbReference>
<protein>
    <submittedName>
        <fullName evidence="2">Uncharacterized protein</fullName>
    </submittedName>
</protein>
<organism evidence="2 3">
    <name type="scientific">Actinomadura rubrobrunea</name>
    <dbReference type="NCBI Taxonomy" id="115335"/>
    <lineage>
        <taxon>Bacteria</taxon>
        <taxon>Bacillati</taxon>
        <taxon>Actinomycetota</taxon>
        <taxon>Actinomycetes</taxon>
        <taxon>Streptosporangiales</taxon>
        <taxon>Thermomonosporaceae</taxon>
        <taxon>Actinomadura</taxon>
    </lineage>
</organism>
<dbReference type="EMBL" id="BSRZ01000001">
    <property type="protein sequence ID" value="GLW61870.1"/>
    <property type="molecule type" value="Genomic_DNA"/>
</dbReference>
<comment type="caution">
    <text evidence="2">The sequence shown here is derived from an EMBL/GenBank/DDBJ whole genome shotgun (WGS) entry which is preliminary data.</text>
</comment>
<evidence type="ECO:0000313" key="2">
    <source>
        <dbReference type="EMBL" id="GLW61870.1"/>
    </source>
</evidence>
<evidence type="ECO:0000313" key="3">
    <source>
        <dbReference type="Proteomes" id="UP001165124"/>
    </source>
</evidence>
<evidence type="ECO:0000256" key="1">
    <source>
        <dbReference type="SAM" id="MobiDB-lite"/>
    </source>
</evidence>
<name>A0A9W6PNZ5_9ACTN</name>
<sequence length="91" mass="10196">MGMADGSAKHPDVMLATSRPQPATETTRRGLDIPGPRRPHRLPRARKRRPDPRDALPGLFIDTLHRLLNRAAAARRISRSASRLAMAWRLS</sequence>